<dbReference type="Gene3D" id="2.120.10.30">
    <property type="entry name" value="TolB, C-terminal domain"/>
    <property type="match status" value="1"/>
</dbReference>
<dbReference type="InterPro" id="IPR051288">
    <property type="entry name" value="Serum_paraoxonase/arylesterase"/>
</dbReference>
<accession>A0AAD6GJ03</accession>
<dbReference type="PANTHER" id="PTHR11799:SF20">
    <property type="entry name" value="SMP-30_GLUCONOLACTONASE_LRE-LIKE REGION DOMAIN-CONTAINING PROTEIN"/>
    <property type="match status" value="1"/>
</dbReference>
<sequence length="398" mass="43677">MLSAVLLAIAIPYGLRIYRIIFLIFPIARVIQPIEDFPYNCERFEHPLLEGCEDIWLDHQGRKLYAACSTIATRTGWSPGGDMFNVSARDQLDHISVMDIDEPGSDGLYGVRQLKVGAAYKDSLDLHGFDVRRIGDQLRFWLINHRPPMDPETGGPLDAFKVGANSTIEIFDLNQATNTLEHLKTIVSDAIVTPNGLAVDADGVGFAVTNDHTTKSGLYRALELLVGGGSVSYCNSESGECQIVTRENCNMANGIVNIGNGHFLVSQSGTGVVVAYQLQGEKMIQTGVLDLEVPLDNLSLDPEGNIFVAAFPNVRYLWEAMRNPYTVSSPAAAFRISPQALRAERPSNHEFPVLKVVEDRDGKRLPTTTVVVHDAKTNRLFLAGVTSPFIGICMMRSL</sequence>
<dbReference type="PANTHER" id="PTHR11799">
    <property type="entry name" value="PARAOXONASE"/>
    <property type="match status" value="1"/>
</dbReference>
<organism evidence="1 2">
    <name type="scientific">Penicillium frequentans</name>
    <dbReference type="NCBI Taxonomy" id="3151616"/>
    <lineage>
        <taxon>Eukaryota</taxon>
        <taxon>Fungi</taxon>
        <taxon>Dikarya</taxon>
        <taxon>Ascomycota</taxon>
        <taxon>Pezizomycotina</taxon>
        <taxon>Eurotiomycetes</taxon>
        <taxon>Eurotiomycetidae</taxon>
        <taxon>Eurotiales</taxon>
        <taxon>Aspergillaceae</taxon>
        <taxon>Penicillium</taxon>
    </lineage>
</organism>
<protein>
    <submittedName>
        <fullName evidence="1">Calcium-dependent phosphotriesterase</fullName>
    </submittedName>
</protein>
<dbReference type="SUPFAM" id="SSF63829">
    <property type="entry name" value="Calcium-dependent phosphotriesterase"/>
    <property type="match status" value="1"/>
</dbReference>
<dbReference type="AlphaFoldDB" id="A0AAD6GJ03"/>
<evidence type="ECO:0000313" key="2">
    <source>
        <dbReference type="Proteomes" id="UP001220324"/>
    </source>
</evidence>
<proteinExistence type="predicted"/>
<dbReference type="InterPro" id="IPR011042">
    <property type="entry name" value="6-blade_b-propeller_TolB-like"/>
</dbReference>
<dbReference type="Proteomes" id="UP001220324">
    <property type="component" value="Unassembled WGS sequence"/>
</dbReference>
<comment type="caution">
    <text evidence="1">The sequence shown here is derived from an EMBL/GenBank/DDBJ whole genome shotgun (WGS) entry which is preliminary data.</text>
</comment>
<dbReference type="EMBL" id="JAQIZZ010000002">
    <property type="protein sequence ID" value="KAJ5552118.1"/>
    <property type="molecule type" value="Genomic_DNA"/>
</dbReference>
<keyword evidence="2" id="KW-1185">Reference proteome</keyword>
<name>A0AAD6GJ03_9EURO</name>
<gene>
    <name evidence="1" type="ORF">N7494_001496</name>
</gene>
<reference evidence="1 2" key="1">
    <citation type="journal article" date="2023" name="IMA Fungus">
        <title>Comparative genomic study of the Penicillium genus elucidates a diverse pangenome and 15 lateral gene transfer events.</title>
        <authorList>
            <person name="Petersen C."/>
            <person name="Sorensen T."/>
            <person name="Nielsen M.R."/>
            <person name="Sondergaard T.E."/>
            <person name="Sorensen J.L."/>
            <person name="Fitzpatrick D.A."/>
            <person name="Frisvad J.C."/>
            <person name="Nielsen K.L."/>
        </authorList>
    </citation>
    <scope>NUCLEOTIDE SEQUENCE [LARGE SCALE GENOMIC DNA]</scope>
    <source>
        <strain evidence="1 2">IBT 35679</strain>
    </source>
</reference>
<evidence type="ECO:0000313" key="1">
    <source>
        <dbReference type="EMBL" id="KAJ5552118.1"/>
    </source>
</evidence>